<dbReference type="FunFam" id="2.40.50.100:FF:000003">
    <property type="entry name" value="Acetyl-CoA carboxylase biotin carboxyl carrier protein"/>
    <property type="match status" value="1"/>
</dbReference>
<organism evidence="3 4">
    <name type="scientific">Ulvibacter antarcticus</name>
    <dbReference type="NCBI Taxonomy" id="442714"/>
    <lineage>
        <taxon>Bacteria</taxon>
        <taxon>Pseudomonadati</taxon>
        <taxon>Bacteroidota</taxon>
        <taxon>Flavobacteriia</taxon>
        <taxon>Flavobacteriales</taxon>
        <taxon>Flavobacteriaceae</taxon>
        <taxon>Ulvibacter</taxon>
    </lineage>
</organism>
<name>A0A3L9YYB8_9FLAO</name>
<dbReference type="Pfam" id="PF00364">
    <property type="entry name" value="Biotin_lipoyl"/>
    <property type="match status" value="1"/>
</dbReference>
<dbReference type="PANTHER" id="PTHR45266">
    <property type="entry name" value="OXALOACETATE DECARBOXYLASE ALPHA CHAIN"/>
    <property type="match status" value="1"/>
</dbReference>
<dbReference type="InterPro" id="IPR011053">
    <property type="entry name" value="Single_hybrid_motif"/>
</dbReference>
<dbReference type="AlphaFoldDB" id="A0A3L9YYB8"/>
<feature type="domain" description="Lipoyl-binding" evidence="2">
    <location>
        <begin position="85"/>
        <end position="160"/>
    </location>
</feature>
<dbReference type="Proteomes" id="UP000271339">
    <property type="component" value="Unassembled WGS sequence"/>
</dbReference>
<evidence type="ECO:0000259" key="2">
    <source>
        <dbReference type="PROSITE" id="PS50968"/>
    </source>
</evidence>
<accession>A0A3L9YYB8</accession>
<reference evidence="3 4" key="1">
    <citation type="submission" date="2018-10" db="EMBL/GenBank/DDBJ databases">
        <title>Genomic Encyclopedia of Archaeal and Bacterial Type Strains, Phase II (KMG-II): from individual species to whole genera.</title>
        <authorList>
            <person name="Goeker M."/>
        </authorList>
    </citation>
    <scope>NUCLEOTIDE SEQUENCE [LARGE SCALE GENOMIC DNA]</scope>
    <source>
        <strain evidence="3 4">DSM 23424</strain>
    </source>
</reference>
<sequence>MQSKFKAVVNDSFEFSLLRKDTEMLDIVSKNNESHIVVNHNSIIAKITEADFNKRCYTVQINGNSYTVKIENELDALIAEMGLSLGEDTVTNEIHAPMPGLILEVSVSEGQKVNQGDTLCVLEAMKMENALVSPRDGVIKSLKITTGGTVDKGDLLIEFEV</sequence>
<dbReference type="CDD" id="cd06850">
    <property type="entry name" value="biotinyl_domain"/>
    <property type="match status" value="1"/>
</dbReference>
<dbReference type="InterPro" id="IPR001882">
    <property type="entry name" value="Biotin_BS"/>
</dbReference>
<dbReference type="EMBL" id="REFC01000012">
    <property type="protein sequence ID" value="RMA64830.1"/>
    <property type="molecule type" value="Genomic_DNA"/>
</dbReference>
<evidence type="ECO:0000256" key="1">
    <source>
        <dbReference type="ARBA" id="ARBA00023267"/>
    </source>
</evidence>
<gene>
    <name evidence="3" type="ORF">BXY75_1713</name>
</gene>
<dbReference type="SUPFAM" id="SSF51230">
    <property type="entry name" value="Single hybrid motif"/>
    <property type="match status" value="1"/>
</dbReference>
<evidence type="ECO:0000313" key="4">
    <source>
        <dbReference type="Proteomes" id="UP000271339"/>
    </source>
</evidence>
<comment type="caution">
    <text evidence="3">The sequence shown here is derived from an EMBL/GenBank/DDBJ whole genome shotgun (WGS) entry which is preliminary data.</text>
</comment>
<evidence type="ECO:0000313" key="3">
    <source>
        <dbReference type="EMBL" id="RMA64830.1"/>
    </source>
</evidence>
<dbReference type="Gene3D" id="2.40.50.100">
    <property type="match status" value="1"/>
</dbReference>
<dbReference type="OrthoDB" id="9812676at2"/>
<dbReference type="PROSITE" id="PS00188">
    <property type="entry name" value="BIOTIN"/>
    <property type="match status" value="1"/>
</dbReference>
<keyword evidence="1" id="KW-0092">Biotin</keyword>
<dbReference type="PROSITE" id="PS50968">
    <property type="entry name" value="BIOTINYL_LIPOYL"/>
    <property type="match status" value="1"/>
</dbReference>
<keyword evidence="4" id="KW-1185">Reference proteome</keyword>
<dbReference type="RefSeq" id="WP_121907254.1">
    <property type="nucleotide sequence ID" value="NZ_REFC01000012.1"/>
</dbReference>
<dbReference type="PANTHER" id="PTHR45266:SF3">
    <property type="entry name" value="OXALOACETATE DECARBOXYLASE ALPHA CHAIN"/>
    <property type="match status" value="1"/>
</dbReference>
<dbReference type="InterPro" id="IPR050709">
    <property type="entry name" value="Biotin_Carboxyl_Carrier/Decarb"/>
</dbReference>
<protein>
    <submittedName>
        <fullName evidence="3">Biotin carboxyl carrier protein</fullName>
    </submittedName>
</protein>
<proteinExistence type="predicted"/>
<dbReference type="InterPro" id="IPR000089">
    <property type="entry name" value="Biotin_lipoyl"/>
</dbReference>